<dbReference type="InterPro" id="IPR036196">
    <property type="entry name" value="Ptyr_pPase_sf"/>
</dbReference>
<proteinExistence type="predicted"/>
<name>A0A291QYW4_9BACT</name>
<evidence type="ECO:0000259" key="2">
    <source>
        <dbReference type="SMART" id="SM00226"/>
    </source>
</evidence>
<dbReference type="SUPFAM" id="SSF52788">
    <property type="entry name" value="Phosphotyrosine protein phosphatases I"/>
    <property type="match status" value="1"/>
</dbReference>
<evidence type="ECO:0000256" key="1">
    <source>
        <dbReference type="ARBA" id="ARBA00022849"/>
    </source>
</evidence>
<dbReference type="GO" id="GO:0046685">
    <property type="term" value="P:response to arsenic-containing substance"/>
    <property type="evidence" value="ECO:0007669"/>
    <property type="project" value="UniProtKB-KW"/>
</dbReference>
<dbReference type="AlphaFoldDB" id="A0A291QYW4"/>
<sequence length="209" mass="22971">MQLYPEIIDYLENAENEINGILPGRKNVLDLLVSFLQENIKLGSPSSLLFICTHNSRRSHMAQLLAAASIAYYGLKGITTYSGGTEVTSFNTNAIKALKNAGFKIESQEKGDNPVYEVSMGNHIPIIRSNSKKFSNAPNPASGFIAIMTCSSADEGCPLVPGSATRISIPYDDPKLADGTPQQDLVYMERCKEIAIEMLYVFSRVRISW</sequence>
<dbReference type="SMART" id="SM00226">
    <property type="entry name" value="LMWPc"/>
    <property type="match status" value="1"/>
</dbReference>
<dbReference type="KEGG" id="cbae:COR50_18745"/>
<dbReference type="PANTHER" id="PTHR43428:SF1">
    <property type="entry name" value="ARSENATE REDUCTASE"/>
    <property type="match status" value="1"/>
</dbReference>
<dbReference type="Gene3D" id="3.40.50.2300">
    <property type="match status" value="1"/>
</dbReference>
<feature type="domain" description="Phosphotyrosine protein phosphatase I" evidence="2">
    <location>
        <begin position="46"/>
        <end position="204"/>
    </location>
</feature>
<evidence type="ECO:0000313" key="4">
    <source>
        <dbReference type="Proteomes" id="UP000220133"/>
    </source>
</evidence>
<dbReference type="InterPro" id="IPR023485">
    <property type="entry name" value="Ptyr_pPase"/>
</dbReference>
<accession>A0A291QYW4</accession>
<protein>
    <submittedName>
        <fullName evidence="3">Protein-tyrosine-phosphatase</fullName>
    </submittedName>
</protein>
<dbReference type="RefSeq" id="WP_098195411.1">
    <property type="nucleotide sequence ID" value="NZ_CP023777.1"/>
</dbReference>
<dbReference type="EMBL" id="CP023777">
    <property type="protein sequence ID" value="ATL49043.1"/>
    <property type="molecule type" value="Genomic_DNA"/>
</dbReference>
<keyword evidence="4" id="KW-1185">Reference proteome</keyword>
<reference evidence="3 4" key="1">
    <citation type="submission" date="2017-10" db="EMBL/GenBank/DDBJ databases">
        <title>Paenichitinophaga pekingensis gen. nov., sp. nov., isolated from activated sludge.</title>
        <authorList>
            <person name="Jin D."/>
            <person name="Kong X."/>
            <person name="Deng Y."/>
            <person name="Bai Z."/>
        </authorList>
    </citation>
    <scope>NUCLEOTIDE SEQUENCE [LARGE SCALE GENOMIC DNA]</scope>
    <source>
        <strain evidence="3 4">13</strain>
    </source>
</reference>
<keyword evidence="1" id="KW-0059">Arsenical resistance</keyword>
<gene>
    <name evidence="3" type="ORF">COR50_18745</name>
</gene>
<dbReference type="PANTHER" id="PTHR43428">
    <property type="entry name" value="ARSENATE REDUCTASE"/>
    <property type="match status" value="1"/>
</dbReference>
<dbReference type="Proteomes" id="UP000220133">
    <property type="component" value="Chromosome"/>
</dbReference>
<organism evidence="3 4">
    <name type="scientific">Chitinophaga caeni</name>
    <dbReference type="NCBI Taxonomy" id="2029983"/>
    <lineage>
        <taxon>Bacteria</taxon>
        <taxon>Pseudomonadati</taxon>
        <taxon>Bacteroidota</taxon>
        <taxon>Chitinophagia</taxon>
        <taxon>Chitinophagales</taxon>
        <taxon>Chitinophagaceae</taxon>
        <taxon>Chitinophaga</taxon>
    </lineage>
</organism>
<dbReference type="OrthoDB" id="9793058at2"/>
<evidence type="ECO:0000313" key="3">
    <source>
        <dbReference type="EMBL" id="ATL49043.1"/>
    </source>
</evidence>
<dbReference type="Pfam" id="PF01451">
    <property type="entry name" value="LMWPc"/>
    <property type="match status" value="1"/>
</dbReference>